<keyword evidence="1" id="KW-0732">Signal</keyword>
<dbReference type="InterPro" id="IPR051781">
    <property type="entry name" value="Metallo-dep_Hydrolase"/>
</dbReference>
<dbReference type="Pfam" id="PF07969">
    <property type="entry name" value="Amidohydro_3"/>
    <property type="match status" value="1"/>
</dbReference>
<organism evidence="3 4">
    <name type="scientific">Fodinibius halophilus</name>
    <dbReference type="NCBI Taxonomy" id="1736908"/>
    <lineage>
        <taxon>Bacteria</taxon>
        <taxon>Pseudomonadati</taxon>
        <taxon>Balneolota</taxon>
        <taxon>Balneolia</taxon>
        <taxon>Balneolales</taxon>
        <taxon>Balneolaceae</taxon>
        <taxon>Fodinibius</taxon>
    </lineage>
</organism>
<dbReference type="SUPFAM" id="SSF51338">
    <property type="entry name" value="Composite domain of metallo-dependent hydrolases"/>
    <property type="match status" value="1"/>
</dbReference>
<feature type="domain" description="Amidohydrolase 3" evidence="2">
    <location>
        <begin position="335"/>
        <end position="396"/>
    </location>
</feature>
<keyword evidence="3" id="KW-0378">Hydrolase</keyword>
<sequence>MKKRITLFLFALLLGVSMSSYSQIAVQADTIYTMEGNKIVNGIVLVQGDKIEAVGSASEIEIPSGYDTHKTSVVTPGLIDAHTVVGLAGIYNQDSDQDQLETSSAIQPHLRAYDAYNAREELVDFVLNKGVTTVHTGHGPGALASGQTMIVKTPYNTVEKGVLDSETTVAFTLGSTVGRYFDKPGTRAKGVAMLRQQFIKAQEYLEKQKSGEKPNKDLKMEALADVLNGDLTAMITAHRANDIMTALRLKEEFGFDMILDGAAEAYLVLDEIKEAGVPVFIHPTMTRTYGDAKNASFTTASKLAEAGISFAFQSGFESYVPKTRIILYEAAIAAAYGLDRETALHALTKQPAQLLGISDKVGSLAKGKDADLVLFDGDPLEYTTHIKSVIVDGKVVKK</sequence>
<dbReference type="PANTHER" id="PTHR43135">
    <property type="entry name" value="ALPHA-D-RIBOSE 1-METHYLPHOSPHONATE 5-TRIPHOSPHATE DIPHOSPHATASE"/>
    <property type="match status" value="1"/>
</dbReference>
<dbReference type="InterPro" id="IPR032466">
    <property type="entry name" value="Metal_Hydrolase"/>
</dbReference>
<dbReference type="InterPro" id="IPR013108">
    <property type="entry name" value="Amidohydro_3"/>
</dbReference>
<evidence type="ECO:0000256" key="1">
    <source>
        <dbReference type="SAM" id="SignalP"/>
    </source>
</evidence>
<dbReference type="Gene3D" id="3.20.20.140">
    <property type="entry name" value="Metal-dependent hydrolases"/>
    <property type="match status" value="1"/>
</dbReference>
<comment type="caution">
    <text evidence="3">The sequence shown here is derived from an EMBL/GenBank/DDBJ whole genome shotgun (WGS) entry which is preliminary data.</text>
</comment>
<accession>A0A6M1T4I0</accession>
<feature type="signal peptide" evidence="1">
    <location>
        <begin position="1"/>
        <end position="22"/>
    </location>
</feature>
<proteinExistence type="predicted"/>
<gene>
    <name evidence="3" type="ORF">G3569_07250</name>
</gene>
<evidence type="ECO:0000259" key="2">
    <source>
        <dbReference type="Pfam" id="PF07969"/>
    </source>
</evidence>
<name>A0A6M1T4I0_9BACT</name>
<protein>
    <submittedName>
        <fullName evidence="3">Amidohydrolase family protein</fullName>
    </submittedName>
</protein>
<dbReference type="AlphaFoldDB" id="A0A6M1T4I0"/>
<dbReference type="InterPro" id="IPR011059">
    <property type="entry name" value="Metal-dep_hydrolase_composite"/>
</dbReference>
<dbReference type="SUPFAM" id="SSF51556">
    <property type="entry name" value="Metallo-dependent hydrolases"/>
    <property type="match status" value="1"/>
</dbReference>
<reference evidence="3 4" key="1">
    <citation type="submission" date="2020-02" db="EMBL/GenBank/DDBJ databases">
        <title>Aliifodinibius halophilus 2W32, complete genome.</title>
        <authorList>
            <person name="Li Y."/>
            <person name="Wu S."/>
        </authorList>
    </citation>
    <scope>NUCLEOTIDE SEQUENCE [LARGE SCALE GENOMIC DNA]</scope>
    <source>
        <strain evidence="3 4">2W32</strain>
    </source>
</reference>
<feature type="chain" id="PRO_5026717199" evidence="1">
    <location>
        <begin position="23"/>
        <end position="398"/>
    </location>
</feature>
<dbReference type="EMBL" id="JAALLS010000007">
    <property type="protein sequence ID" value="NGP88145.1"/>
    <property type="molecule type" value="Genomic_DNA"/>
</dbReference>
<dbReference type="GO" id="GO:0016810">
    <property type="term" value="F:hydrolase activity, acting on carbon-nitrogen (but not peptide) bonds"/>
    <property type="evidence" value="ECO:0007669"/>
    <property type="project" value="InterPro"/>
</dbReference>
<dbReference type="Proteomes" id="UP000479132">
    <property type="component" value="Unassembled WGS sequence"/>
</dbReference>
<keyword evidence="4" id="KW-1185">Reference proteome</keyword>
<evidence type="ECO:0000313" key="4">
    <source>
        <dbReference type="Proteomes" id="UP000479132"/>
    </source>
</evidence>
<dbReference type="RefSeq" id="WP_165267571.1">
    <property type="nucleotide sequence ID" value="NZ_JAALLS010000007.1"/>
</dbReference>
<evidence type="ECO:0000313" key="3">
    <source>
        <dbReference type="EMBL" id="NGP88145.1"/>
    </source>
</evidence>
<dbReference type="PANTHER" id="PTHR43135:SF3">
    <property type="entry name" value="ALPHA-D-RIBOSE 1-METHYLPHOSPHONATE 5-TRIPHOSPHATE DIPHOSPHATASE"/>
    <property type="match status" value="1"/>
</dbReference>